<evidence type="ECO:0000313" key="3">
    <source>
        <dbReference type="Proteomes" id="UP000190188"/>
    </source>
</evidence>
<sequence length="144" mass="16582">MKKVWRYIPINKKSIVIVISSLILITLVVLNFYQLSLTIQHNRMISNIDTSLISELDGLAQRIKEDTIPDSIVISQASKIAALSDYSSYNFHYAYTLETRLLELHYNNLSLHNVIEIKNTIKLLMEDFTNTQLINKLDSLLISK</sequence>
<comment type="caution">
    <text evidence="2">The sequence shown here is derived from an EMBL/GenBank/DDBJ whole genome shotgun (WGS) entry which is preliminary data.</text>
</comment>
<dbReference type="AlphaFoldDB" id="A0A1T2XKD1"/>
<dbReference type="Proteomes" id="UP000190188">
    <property type="component" value="Unassembled WGS sequence"/>
</dbReference>
<gene>
    <name evidence="2" type="ORF">BVG16_06155</name>
</gene>
<evidence type="ECO:0000313" key="2">
    <source>
        <dbReference type="EMBL" id="OPA80314.1"/>
    </source>
</evidence>
<dbReference type="RefSeq" id="WP_078497663.1">
    <property type="nucleotide sequence ID" value="NZ_MSZX01000002.1"/>
</dbReference>
<keyword evidence="1" id="KW-0812">Transmembrane</keyword>
<keyword evidence="3" id="KW-1185">Reference proteome</keyword>
<proteinExistence type="predicted"/>
<feature type="transmembrane region" description="Helical" evidence="1">
    <location>
        <begin position="15"/>
        <end position="33"/>
    </location>
</feature>
<organism evidence="2 3">
    <name type="scientific">Paenibacillus selenitireducens</name>
    <dbReference type="NCBI Taxonomy" id="1324314"/>
    <lineage>
        <taxon>Bacteria</taxon>
        <taxon>Bacillati</taxon>
        <taxon>Bacillota</taxon>
        <taxon>Bacilli</taxon>
        <taxon>Bacillales</taxon>
        <taxon>Paenibacillaceae</taxon>
        <taxon>Paenibacillus</taxon>
    </lineage>
</organism>
<keyword evidence="1" id="KW-0472">Membrane</keyword>
<protein>
    <submittedName>
        <fullName evidence="2">Uncharacterized protein</fullName>
    </submittedName>
</protein>
<keyword evidence="1" id="KW-1133">Transmembrane helix</keyword>
<evidence type="ECO:0000256" key="1">
    <source>
        <dbReference type="SAM" id="Phobius"/>
    </source>
</evidence>
<name>A0A1T2XKD1_9BACL</name>
<accession>A0A1T2XKD1</accession>
<dbReference type="EMBL" id="MSZX01000002">
    <property type="protein sequence ID" value="OPA80314.1"/>
    <property type="molecule type" value="Genomic_DNA"/>
</dbReference>
<reference evidence="2 3" key="1">
    <citation type="submission" date="2017-01" db="EMBL/GenBank/DDBJ databases">
        <title>Genome analysis of Paenibacillus selenitrireducens ES3-24.</title>
        <authorList>
            <person name="Xu D."/>
            <person name="Yao R."/>
            <person name="Zheng S."/>
        </authorList>
    </citation>
    <scope>NUCLEOTIDE SEQUENCE [LARGE SCALE GENOMIC DNA]</scope>
    <source>
        <strain evidence="2 3">ES3-24</strain>
    </source>
</reference>